<dbReference type="AlphaFoldDB" id="A0A9E6RD29"/>
<evidence type="ECO:0000313" key="1">
    <source>
        <dbReference type="EMBL" id="QZN98536.1"/>
    </source>
</evidence>
<gene>
    <name evidence="1" type="ORF">K6K41_15990</name>
</gene>
<accession>A0A9E6RD29</accession>
<proteinExistence type="predicted"/>
<keyword evidence="2" id="KW-1185">Reference proteome</keyword>
<name>A0A9E6RD29_9HYPH</name>
<dbReference type="Proteomes" id="UP000825701">
    <property type="component" value="Chromosome"/>
</dbReference>
<dbReference type="RefSeq" id="WP_261401468.1">
    <property type="nucleotide sequence ID" value="NZ_CP081869.1"/>
</dbReference>
<dbReference type="EMBL" id="CP081869">
    <property type="protein sequence ID" value="QZN98536.1"/>
    <property type="molecule type" value="Genomic_DNA"/>
</dbReference>
<dbReference type="KEGG" id="cmet:K6K41_15990"/>
<sequence length="60" mass="6609">MDVCGHHPDGRPDLIVFDVEYVRHDGPDGFDVLGTFNNAFEAEAFADRWMAANPDMGGGR</sequence>
<evidence type="ECO:0000313" key="2">
    <source>
        <dbReference type="Proteomes" id="UP000825701"/>
    </source>
</evidence>
<protein>
    <submittedName>
        <fullName evidence="1">Uncharacterized protein</fullName>
    </submittedName>
</protein>
<organism evidence="1 2">
    <name type="scientific">Chenggangzhangella methanolivorans</name>
    <dbReference type="NCBI Taxonomy" id="1437009"/>
    <lineage>
        <taxon>Bacteria</taxon>
        <taxon>Pseudomonadati</taxon>
        <taxon>Pseudomonadota</taxon>
        <taxon>Alphaproteobacteria</taxon>
        <taxon>Hyphomicrobiales</taxon>
        <taxon>Methylopilaceae</taxon>
        <taxon>Chenggangzhangella</taxon>
    </lineage>
</organism>
<reference evidence="1" key="1">
    <citation type="submission" date="2021-08" db="EMBL/GenBank/DDBJ databases">
        <authorList>
            <person name="Zhang H."/>
            <person name="Xu M."/>
            <person name="Yu Z."/>
            <person name="Yang L."/>
            <person name="Cai Y."/>
        </authorList>
    </citation>
    <scope>NUCLEOTIDE SEQUENCE</scope>
    <source>
        <strain evidence="1">CHL1</strain>
    </source>
</reference>